<name>A0A7S3E294_9CHLO</name>
<evidence type="ECO:0000313" key="5">
    <source>
        <dbReference type="EMBL" id="CAE0018911.1"/>
    </source>
</evidence>
<reference evidence="5" key="1">
    <citation type="submission" date="2021-01" db="EMBL/GenBank/DDBJ databases">
        <authorList>
            <person name="Corre E."/>
            <person name="Pelletier E."/>
            <person name="Niang G."/>
            <person name="Scheremetjew M."/>
            <person name="Finn R."/>
            <person name="Kale V."/>
            <person name="Holt S."/>
            <person name="Cochrane G."/>
            <person name="Meng A."/>
            <person name="Brown T."/>
            <person name="Cohen L."/>
        </authorList>
    </citation>
    <scope>NUCLEOTIDE SEQUENCE</scope>
    <source>
        <strain evidence="5">RCC856</strain>
    </source>
</reference>
<dbReference type="GO" id="GO:0016787">
    <property type="term" value="F:hydrolase activity"/>
    <property type="evidence" value="ECO:0007669"/>
    <property type="project" value="UniProtKB-KW"/>
</dbReference>
<dbReference type="CDD" id="cd00431">
    <property type="entry name" value="cysteine_hydrolases"/>
    <property type="match status" value="1"/>
</dbReference>
<keyword evidence="2" id="KW-0378">Hydrolase</keyword>
<evidence type="ECO:0000259" key="4">
    <source>
        <dbReference type="Pfam" id="PF00857"/>
    </source>
</evidence>
<proteinExistence type="inferred from homology"/>
<gene>
    <name evidence="5" type="ORF">CLAU1311_LOCUS4339</name>
</gene>
<dbReference type="PANTHER" id="PTHR43540">
    <property type="entry name" value="PEROXYUREIDOACRYLATE/UREIDOACRYLATE AMIDOHYDROLASE-RELATED"/>
    <property type="match status" value="1"/>
</dbReference>
<dbReference type="Pfam" id="PF00857">
    <property type="entry name" value="Isochorismatase"/>
    <property type="match status" value="1"/>
</dbReference>
<dbReference type="EMBL" id="HBHU01006730">
    <property type="protein sequence ID" value="CAE0018911.1"/>
    <property type="molecule type" value="Transcribed_RNA"/>
</dbReference>
<evidence type="ECO:0000256" key="3">
    <source>
        <dbReference type="SAM" id="MobiDB-lite"/>
    </source>
</evidence>
<dbReference type="InterPro" id="IPR050272">
    <property type="entry name" value="Isochorismatase-like_hydrls"/>
</dbReference>
<dbReference type="InterPro" id="IPR000868">
    <property type="entry name" value="Isochorismatase-like_dom"/>
</dbReference>
<feature type="region of interest" description="Disordered" evidence="3">
    <location>
        <begin position="1"/>
        <end position="34"/>
    </location>
</feature>
<dbReference type="PANTHER" id="PTHR43540:SF16">
    <property type="entry name" value="ISOCHORISMATASE-LIKE DOMAIN-CONTAINING PROTEIN"/>
    <property type="match status" value="1"/>
</dbReference>
<evidence type="ECO:0000256" key="2">
    <source>
        <dbReference type="ARBA" id="ARBA00022801"/>
    </source>
</evidence>
<protein>
    <recommendedName>
        <fullName evidence="4">Isochorismatase-like domain-containing protein</fullName>
    </recommendedName>
</protein>
<sequence length="236" mass="25262">MVLKATQLGSRAGAPRLAAQSRAVRRGGSRGISTARAAMDPSKTAVVLIEYQNEFTTEGGKLHDAVKGTMDSTGMLANTKSVVEKARAQGCKIVHAPISFSDDYKELSDGIYGILANVKEGGCFKASEWGAQICDELAPAEGDVVIEGKRGLDGFASTNLDFVLRQNQIENVVLGGFLTNCCVESTMRTAYEKGYQVVTLTDCTAATSEQELEASVNNTWPMFSKPMTSEDFLGNL</sequence>
<dbReference type="InterPro" id="IPR036380">
    <property type="entry name" value="Isochorismatase-like_sf"/>
</dbReference>
<dbReference type="SUPFAM" id="SSF52499">
    <property type="entry name" value="Isochorismatase-like hydrolases"/>
    <property type="match status" value="1"/>
</dbReference>
<comment type="similarity">
    <text evidence="1">Belongs to the isochorismatase family.</text>
</comment>
<dbReference type="AlphaFoldDB" id="A0A7S3E294"/>
<dbReference type="Gene3D" id="3.40.50.850">
    <property type="entry name" value="Isochorismatase-like"/>
    <property type="match status" value="1"/>
</dbReference>
<evidence type="ECO:0000256" key="1">
    <source>
        <dbReference type="ARBA" id="ARBA00006336"/>
    </source>
</evidence>
<feature type="domain" description="Isochorismatase-like" evidence="4">
    <location>
        <begin position="44"/>
        <end position="231"/>
    </location>
</feature>
<organism evidence="5">
    <name type="scientific">Chloropicon laureae</name>
    <dbReference type="NCBI Taxonomy" id="464258"/>
    <lineage>
        <taxon>Eukaryota</taxon>
        <taxon>Viridiplantae</taxon>
        <taxon>Chlorophyta</taxon>
        <taxon>Chloropicophyceae</taxon>
        <taxon>Chloropicales</taxon>
        <taxon>Chloropicaceae</taxon>
        <taxon>Chloropicon</taxon>
    </lineage>
</organism>
<accession>A0A7S3E294</accession>